<keyword evidence="2" id="KW-1185">Reference proteome</keyword>
<sequence length="58" mass="6806">MKNKEGYSDPTAGRAIREADRPPENVVMFRRMIKSMCTIFHLRILGKVTIVDEKGRRW</sequence>
<proteinExistence type="predicted"/>
<dbReference type="RefSeq" id="WP_215654059.1">
    <property type="nucleotide sequence ID" value="NZ_JAOQJF010000029.1"/>
</dbReference>
<dbReference type="Proteomes" id="UP001652395">
    <property type="component" value="Unassembled WGS sequence"/>
</dbReference>
<reference evidence="1 2" key="1">
    <citation type="journal article" date="2021" name="ISME Commun">
        <title>Automated analysis of genomic sequences facilitates high-throughput and comprehensive description of bacteria.</title>
        <authorList>
            <person name="Hitch T.C.A."/>
        </authorList>
    </citation>
    <scope>NUCLEOTIDE SEQUENCE [LARGE SCALE GENOMIC DNA]</scope>
    <source>
        <strain evidence="2">f_CCE</strain>
    </source>
</reference>
<name>A0ABT2V1M3_9FIRM</name>
<organism evidence="1 2">
    <name type="scientific">Alitiscatomonas aceti</name>
    <dbReference type="NCBI Taxonomy" id="2981724"/>
    <lineage>
        <taxon>Bacteria</taxon>
        <taxon>Bacillati</taxon>
        <taxon>Bacillota</taxon>
        <taxon>Clostridia</taxon>
        <taxon>Lachnospirales</taxon>
        <taxon>Lachnospiraceae</taxon>
        <taxon>Alitiscatomonas</taxon>
    </lineage>
</organism>
<evidence type="ECO:0000313" key="2">
    <source>
        <dbReference type="Proteomes" id="UP001652395"/>
    </source>
</evidence>
<evidence type="ECO:0000313" key="1">
    <source>
        <dbReference type="EMBL" id="MCU6800776.1"/>
    </source>
</evidence>
<accession>A0ABT2V1M3</accession>
<gene>
    <name evidence="1" type="ORF">OCV69_12690</name>
</gene>
<dbReference type="EMBL" id="JAOQJF010000029">
    <property type="protein sequence ID" value="MCU6800776.1"/>
    <property type="molecule type" value="Genomic_DNA"/>
</dbReference>
<comment type="caution">
    <text evidence="1">The sequence shown here is derived from an EMBL/GenBank/DDBJ whole genome shotgun (WGS) entry which is preliminary data.</text>
</comment>
<protein>
    <submittedName>
        <fullName evidence="1">Uncharacterized protein</fullName>
    </submittedName>
</protein>